<dbReference type="AlphaFoldDB" id="A0AA40WB36"/>
<gene>
    <name evidence="1" type="ORF">IQB77_09855</name>
</gene>
<accession>A0AA40WB36</accession>
<name>A0AA40WB36_LEPIR</name>
<evidence type="ECO:0000313" key="1">
    <source>
        <dbReference type="EMBL" id="MBE8430155.1"/>
    </source>
</evidence>
<dbReference type="RefSeq" id="WP_001068369.1">
    <property type="nucleotide sequence ID" value="NZ_JADDWP010000014.1"/>
</dbReference>
<protein>
    <submittedName>
        <fullName evidence="1">Uncharacterized protein</fullName>
    </submittedName>
</protein>
<evidence type="ECO:0000313" key="2">
    <source>
        <dbReference type="Proteomes" id="UP000644282"/>
    </source>
</evidence>
<proteinExistence type="predicted"/>
<sequence>MNPIYLSFVKLQIMLTYYNQIADYYFKMFSEPNLTLFFSNPSINSIGDLNKSSMENRIKWENIGKTFSKILKFDVRNLGESGLPQAGRTGLSALVNKLHAGNIMQHIVFNCNLLTSHRSLSRYTKFTLN</sequence>
<organism evidence="1 2">
    <name type="scientific">Leptospira interrogans serovar Pomona</name>
    <dbReference type="NCBI Taxonomy" id="44276"/>
    <lineage>
        <taxon>Bacteria</taxon>
        <taxon>Pseudomonadati</taxon>
        <taxon>Spirochaetota</taxon>
        <taxon>Spirochaetia</taxon>
        <taxon>Leptospirales</taxon>
        <taxon>Leptospiraceae</taxon>
        <taxon>Leptospira</taxon>
    </lineage>
</organism>
<comment type="caution">
    <text evidence="1">The sequence shown here is derived from an EMBL/GenBank/DDBJ whole genome shotgun (WGS) entry which is preliminary data.</text>
</comment>
<dbReference type="EMBL" id="JADDXF010000014">
    <property type="protein sequence ID" value="MBE8430155.1"/>
    <property type="molecule type" value="Genomic_DNA"/>
</dbReference>
<reference evidence="1" key="1">
    <citation type="submission" date="2020-10" db="EMBL/GenBank/DDBJ databases">
        <title>New Zealand Leptospira genomics.</title>
        <authorList>
            <person name="Wilkinson D.A."/>
            <person name="Nisa S."/>
            <person name="Moinet M."/>
            <person name="Benschop J."/>
        </authorList>
    </citation>
    <scope>NUCLEOTIDE SEQUENCE</scope>
    <source>
        <strain evidence="1">ESR8</strain>
    </source>
</reference>
<dbReference type="Proteomes" id="UP000644282">
    <property type="component" value="Unassembled WGS sequence"/>
</dbReference>